<reference evidence="1 2" key="1">
    <citation type="submission" date="2017-03" db="EMBL/GenBank/DDBJ databases">
        <authorList>
            <person name="Afonso C.L."/>
            <person name="Miller P.J."/>
            <person name="Scott M.A."/>
            <person name="Spackman E."/>
            <person name="Goraichik I."/>
            <person name="Dimitrov K.M."/>
            <person name="Suarez D.L."/>
            <person name="Swayne D.E."/>
        </authorList>
    </citation>
    <scope>NUCLEOTIDE SEQUENCE [LARGE SCALE GENOMIC DNA]</scope>
    <source>
        <strain evidence="1">SB41UT1</strain>
    </source>
</reference>
<accession>A0A1X7AHF5</accession>
<evidence type="ECO:0000313" key="2">
    <source>
        <dbReference type="Proteomes" id="UP000196573"/>
    </source>
</evidence>
<dbReference type="Proteomes" id="UP000196573">
    <property type="component" value="Unassembled WGS sequence"/>
</dbReference>
<evidence type="ECO:0000313" key="1">
    <source>
        <dbReference type="EMBL" id="SMA42438.1"/>
    </source>
</evidence>
<protein>
    <submittedName>
        <fullName evidence="1">Uncharacterized protein</fullName>
    </submittedName>
</protein>
<dbReference type="AlphaFoldDB" id="A0A1X7AHF5"/>
<keyword evidence="2" id="KW-1185">Reference proteome</keyword>
<organism evidence="1 2">
    <name type="scientific">Parendozoicomonas haliclonae</name>
    <dbReference type="NCBI Taxonomy" id="1960125"/>
    <lineage>
        <taxon>Bacteria</taxon>
        <taxon>Pseudomonadati</taxon>
        <taxon>Pseudomonadota</taxon>
        <taxon>Gammaproteobacteria</taxon>
        <taxon>Oceanospirillales</taxon>
        <taxon>Endozoicomonadaceae</taxon>
        <taxon>Parendozoicomonas</taxon>
    </lineage>
</organism>
<proteinExistence type="predicted"/>
<dbReference type="EMBL" id="FWPT01000003">
    <property type="protein sequence ID" value="SMA42438.1"/>
    <property type="molecule type" value="Genomic_DNA"/>
</dbReference>
<name>A0A1X7AHF5_9GAMM</name>
<gene>
    <name evidence="1" type="ORF">EHSB41UT_01431</name>
</gene>
<sequence>MTRNIRTFESNQTIFRMKTDSETINVLKGEERRFYGLAGLSSVLISLLM</sequence>